<evidence type="ECO:0000256" key="3">
    <source>
        <dbReference type="ARBA" id="ARBA00023082"/>
    </source>
</evidence>
<keyword evidence="5" id="KW-0804">Transcription</keyword>
<evidence type="ECO:0000313" key="8">
    <source>
        <dbReference type="Proteomes" id="UP001595906"/>
    </source>
</evidence>
<proteinExistence type="inferred from homology"/>
<dbReference type="InterPro" id="IPR039425">
    <property type="entry name" value="RNA_pol_sigma-70-like"/>
</dbReference>
<protein>
    <submittedName>
        <fullName evidence="7">RNA polymerase sigma factor</fullName>
    </submittedName>
</protein>
<dbReference type="InterPro" id="IPR013324">
    <property type="entry name" value="RNA_pol_sigma_r3/r4-like"/>
</dbReference>
<dbReference type="InterPro" id="IPR007627">
    <property type="entry name" value="RNA_pol_sigma70_r2"/>
</dbReference>
<accession>A0ABV8PUU9</accession>
<organism evidence="7 8">
    <name type="scientific">Parasediminibacterium paludis</name>
    <dbReference type="NCBI Taxonomy" id="908966"/>
    <lineage>
        <taxon>Bacteria</taxon>
        <taxon>Pseudomonadati</taxon>
        <taxon>Bacteroidota</taxon>
        <taxon>Chitinophagia</taxon>
        <taxon>Chitinophagales</taxon>
        <taxon>Chitinophagaceae</taxon>
        <taxon>Parasediminibacterium</taxon>
    </lineage>
</organism>
<dbReference type="PANTHER" id="PTHR43133">
    <property type="entry name" value="RNA POLYMERASE ECF-TYPE SIGMA FACTO"/>
    <property type="match status" value="1"/>
</dbReference>
<dbReference type="Gene3D" id="1.10.10.10">
    <property type="entry name" value="Winged helix-like DNA-binding domain superfamily/Winged helix DNA-binding domain"/>
    <property type="match status" value="1"/>
</dbReference>
<dbReference type="Proteomes" id="UP001595906">
    <property type="component" value="Unassembled WGS sequence"/>
</dbReference>
<evidence type="ECO:0000256" key="1">
    <source>
        <dbReference type="ARBA" id="ARBA00010641"/>
    </source>
</evidence>
<comment type="similarity">
    <text evidence="1">Belongs to the sigma-70 factor family. ECF subfamily.</text>
</comment>
<reference evidence="8" key="1">
    <citation type="journal article" date="2019" name="Int. J. Syst. Evol. Microbiol.">
        <title>The Global Catalogue of Microorganisms (GCM) 10K type strain sequencing project: providing services to taxonomists for standard genome sequencing and annotation.</title>
        <authorList>
            <consortium name="The Broad Institute Genomics Platform"/>
            <consortium name="The Broad Institute Genome Sequencing Center for Infectious Disease"/>
            <person name="Wu L."/>
            <person name="Ma J."/>
        </authorList>
    </citation>
    <scope>NUCLEOTIDE SEQUENCE [LARGE SCALE GENOMIC DNA]</scope>
    <source>
        <strain evidence="8">CECT 8010</strain>
    </source>
</reference>
<keyword evidence="3" id="KW-0731">Sigma factor</keyword>
<evidence type="ECO:0000259" key="6">
    <source>
        <dbReference type="Pfam" id="PF04542"/>
    </source>
</evidence>
<dbReference type="SUPFAM" id="SSF88946">
    <property type="entry name" value="Sigma2 domain of RNA polymerase sigma factors"/>
    <property type="match status" value="1"/>
</dbReference>
<dbReference type="PANTHER" id="PTHR43133:SF8">
    <property type="entry name" value="RNA POLYMERASE SIGMA FACTOR HI_1459-RELATED"/>
    <property type="match status" value="1"/>
</dbReference>
<dbReference type="InterPro" id="IPR036388">
    <property type="entry name" value="WH-like_DNA-bd_sf"/>
</dbReference>
<dbReference type="InterPro" id="IPR014284">
    <property type="entry name" value="RNA_pol_sigma-70_dom"/>
</dbReference>
<sequence length="190" mass="22652">MTNSQLLNTYTDEQLVLHYKQHQQQQALAVLYMRYADLVYGVCVKYLKDQDVAKDAVMNIYEALINKLLQHNPENFKSWLYVLAKNWCLMQLRREKGKGFSELPDSFMQIEDYSHLENILAKEKYLNSLENCIEQLNVEQQQTIKLFFLEEKCYNEITEMTGLDWNKVRSLIQNGKRNLKICMDKHEQEQ</sequence>
<name>A0ABV8PUU9_9BACT</name>
<feature type="domain" description="RNA polymerase sigma-70 region 2" evidence="6">
    <location>
        <begin position="31"/>
        <end position="96"/>
    </location>
</feature>
<evidence type="ECO:0000256" key="4">
    <source>
        <dbReference type="ARBA" id="ARBA00023125"/>
    </source>
</evidence>
<dbReference type="Pfam" id="PF04542">
    <property type="entry name" value="Sigma70_r2"/>
    <property type="match status" value="1"/>
</dbReference>
<dbReference type="EMBL" id="JBHSDC010000002">
    <property type="protein sequence ID" value="MFC4230834.1"/>
    <property type="molecule type" value="Genomic_DNA"/>
</dbReference>
<evidence type="ECO:0000256" key="2">
    <source>
        <dbReference type="ARBA" id="ARBA00023015"/>
    </source>
</evidence>
<dbReference type="Gene3D" id="1.10.1740.10">
    <property type="match status" value="1"/>
</dbReference>
<keyword evidence="8" id="KW-1185">Reference proteome</keyword>
<keyword evidence="4" id="KW-0238">DNA-binding</keyword>
<dbReference type="InterPro" id="IPR013325">
    <property type="entry name" value="RNA_pol_sigma_r2"/>
</dbReference>
<keyword evidence="2" id="KW-0805">Transcription regulation</keyword>
<dbReference type="NCBIfam" id="TIGR02937">
    <property type="entry name" value="sigma70-ECF"/>
    <property type="match status" value="1"/>
</dbReference>
<evidence type="ECO:0000313" key="7">
    <source>
        <dbReference type="EMBL" id="MFC4230834.1"/>
    </source>
</evidence>
<comment type="caution">
    <text evidence="7">The sequence shown here is derived from an EMBL/GenBank/DDBJ whole genome shotgun (WGS) entry which is preliminary data.</text>
</comment>
<dbReference type="RefSeq" id="WP_379012219.1">
    <property type="nucleotide sequence ID" value="NZ_JBHSDC010000002.1"/>
</dbReference>
<gene>
    <name evidence="7" type="ORF">ACFOW1_02955</name>
</gene>
<evidence type="ECO:0000256" key="5">
    <source>
        <dbReference type="ARBA" id="ARBA00023163"/>
    </source>
</evidence>
<dbReference type="SUPFAM" id="SSF88659">
    <property type="entry name" value="Sigma3 and sigma4 domains of RNA polymerase sigma factors"/>
    <property type="match status" value="1"/>
</dbReference>